<keyword evidence="1" id="KW-0812">Transmembrane</keyword>
<feature type="transmembrane region" description="Helical" evidence="1">
    <location>
        <begin position="43"/>
        <end position="61"/>
    </location>
</feature>
<evidence type="ECO:0000313" key="3">
    <source>
        <dbReference type="Proteomes" id="UP000642070"/>
    </source>
</evidence>
<proteinExistence type="predicted"/>
<dbReference type="Proteomes" id="UP000642070">
    <property type="component" value="Unassembled WGS sequence"/>
</dbReference>
<dbReference type="AlphaFoldDB" id="A0A917U4K2"/>
<dbReference type="EMBL" id="BMPI01000041">
    <property type="protein sequence ID" value="GGM58032.1"/>
    <property type="molecule type" value="Genomic_DNA"/>
</dbReference>
<feature type="transmembrane region" description="Helical" evidence="1">
    <location>
        <begin position="113"/>
        <end position="131"/>
    </location>
</feature>
<comment type="caution">
    <text evidence="2">The sequence shown here is derived from an EMBL/GenBank/DDBJ whole genome shotgun (WGS) entry which is preliminary data.</text>
</comment>
<keyword evidence="3" id="KW-1185">Reference proteome</keyword>
<keyword evidence="1" id="KW-1133">Transmembrane helix</keyword>
<feature type="transmembrane region" description="Helical" evidence="1">
    <location>
        <begin position="18"/>
        <end position="37"/>
    </location>
</feature>
<protein>
    <submittedName>
        <fullName evidence="2">Uncharacterized protein</fullName>
    </submittedName>
</protein>
<dbReference type="RefSeq" id="WP_190254253.1">
    <property type="nucleotide sequence ID" value="NZ_BMPI01000041.1"/>
</dbReference>
<reference evidence="2" key="1">
    <citation type="journal article" date="2014" name="Int. J. Syst. Evol. Microbiol.">
        <title>Complete genome sequence of Corynebacterium casei LMG S-19264T (=DSM 44701T), isolated from a smear-ripened cheese.</title>
        <authorList>
            <consortium name="US DOE Joint Genome Institute (JGI-PGF)"/>
            <person name="Walter F."/>
            <person name="Albersmeier A."/>
            <person name="Kalinowski J."/>
            <person name="Ruckert C."/>
        </authorList>
    </citation>
    <scope>NUCLEOTIDE SEQUENCE</scope>
    <source>
        <strain evidence="2">JCM 19831</strain>
    </source>
</reference>
<name>A0A917U4K2_9ACTN</name>
<feature type="transmembrane region" description="Helical" evidence="1">
    <location>
        <begin position="73"/>
        <end position="93"/>
    </location>
</feature>
<keyword evidence="1" id="KW-0472">Membrane</keyword>
<organism evidence="2 3">
    <name type="scientific">Dactylosporangium sucinum</name>
    <dbReference type="NCBI Taxonomy" id="1424081"/>
    <lineage>
        <taxon>Bacteria</taxon>
        <taxon>Bacillati</taxon>
        <taxon>Actinomycetota</taxon>
        <taxon>Actinomycetes</taxon>
        <taxon>Micromonosporales</taxon>
        <taxon>Micromonosporaceae</taxon>
        <taxon>Dactylosporangium</taxon>
    </lineage>
</organism>
<evidence type="ECO:0000256" key="1">
    <source>
        <dbReference type="SAM" id="Phobius"/>
    </source>
</evidence>
<sequence length="133" mass="14585">MERPELVAEVDRAWTRPVVLTPVFALISLVGGALPSFSMRANLLVLGAGGALAWLGLSTAVQRRPTPARLPRAAAWWLVPLLLFGAVEGVTFLIGTDAYPTLSRLADPVLEHYLARAAAYFGWLWAFWAMVRR</sequence>
<reference evidence="2" key="2">
    <citation type="submission" date="2020-09" db="EMBL/GenBank/DDBJ databases">
        <authorList>
            <person name="Sun Q."/>
            <person name="Ohkuma M."/>
        </authorList>
    </citation>
    <scope>NUCLEOTIDE SEQUENCE</scope>
    <source>
        <strain evidence="2">JCM 19831</strain>
    </source>
</reference>
<accession>A0A917U4K2</accession>
<gene>
    <name evidence="2" type="ORF">GCM10007977_069560</name>
</gene>
<evidence type="ECO:0000313" key="2">
    <source>
        <dbReference type="EMBL" id="GGM58032.1"/>
    </source>
</evidence>